<evidence type="ECO:0000256" key="1">
    <source>
        <dbReference type="SAM" id="MobiDB-lite"/>
    </source>
</evidence>
<gene>
    <name evidence="2" type="ORF">BcabD6B2_41200</name>
</gene>
<dbReference type="RefSeq" id="XP_067716754.1">
    <property type="nucleotide sequence ID" value="XM_067860653.1"/>
</dbReference>
<organism evidence="2 3">
    <name type="scientific">Babesia caballi</name>
    <dbReference type="NCBI Taxonomy" id="5871"/>
    <lineage>
        <taxon>Eukaryota</taxon>
        <taxon>Sar</taxon>
        <taxon>Alveolata</taxon>
        <taxon>Apicomplexa</taxon>
        <taxon>Aconoidasida</taxon>
        <taxon>Piroplasmida</taxon>
        <taxon>Babesiidae</taxon>
        <taxon>Babesia</taxon>
    </lineage>
</organism>
<sequence>MTAAPPPASSGNSWPSAGRSCSSAGPRNCGYLPSVNRASQPRTRLVHPAPPREPVPDVEVEPVSVVPGDWFCDSRRPVRRLCGVGHALHHLQPGDAAPPARYLYVQEPGGVQRDHLGDSDPVEGVFQREGRVQASSPDLHAVAWTSSLGSHRTHPEKWRTSAASSTARTSPRPGPPG</sequence>
<protein>
    <submittedName>
        <fullName evidence="2">Phosphate transporter PitA</fullName>
    </submittedName>
</protein>
<feature type="compositionally biased region" description="Polar residues" evidence="1">
    <location>
        <begin position="9"/>
        <end position="25"/>
    </location>
</feature>
<name>A0AAV4LYB0_BABCB</name>
<reference evidence="2 3" key="1">
    <citation type="submission" date="2021-06" db="EMBL/GenBank/DDBJ databases">
        <title>Genome sequence of Babesia caballi.</title>
        <authorList>
            <person name="Yamagishi J."/>
            <person name="Kidaka T."/>
            <person name="Ochi A."/>
        </authorList>
    </citation>
    <scope>NUCLEOTIDE SEQUENCE [LARGE SCALE GENOMIC DNA]</scope>
    <source>
        <strain evidence="2">USDA-D6B2</strain>
    </source>
</reference>
<comment type="caution">
    <text evidence="2">The sequence shown here is derived from an EMBL/GenBank/DDBJ whole genome shotgun (WGS) entry which is preliminary data.</text>
</comment>
<dbReference type="EMBL" id="BPLF01000003">
    <property type="protein sequence ID" value="GIX64685.1"/>
    <property type="molecule type" value="Genomic_DNA"/>
</dbReference>
<evidence type="ECO:0000313" key="2">
    <source>
        <dbReference type="EMBL" id="GIX64685.1"/>
    </source>
</evidence>
<accession>A0AAV4LYB0</accession>
<evidence type="ECO:0000313" key="3">
    <source>
        <dbReference type="Proteomes" id="UP001497744"/>
    </source>
</evidence>
<dbReference type="AlphaFoldDB" id="A0AAV4LYB0"/>
<dbReference type="Proteomes" id="UP001497744">
    <property type="component" value="Unassembled WGS sequence"/>
</dbReference>
<feature type="compositionally biased region" description="Low complexity" evidence="1">
    <location>
        <begin position="160"/>
        <end position="171"/>
    </location>
</feature>
<feature type="region of interest" description="Disordered" evidence="1">
    <location>
        <begin position="146"/>
        <end position="177"/>
    </location>
</feature>
<feature type="region of interest" description="Disordered" evidence="1">
    <location>
        <begin position="1"/>
        <end position="57"/>
    </location>
</feature>
<proteinExistence type="predicted"/>
<keyword evidence="3" id="KW-1185">Reference proteome</keyword>
<dbReference type="GeneID" id="94196166"/>